<sequence length="250" mass="29042">MVLTMSKTDKLNDLFKKWESKYVFKHFIQDGIVDESQYEKQRIHILFVLRDKNDKEVTDATEATDLEPLKDLRKTLLVDKQGHVEGWRTWNNIARWTQTILDQSPYLHDVSLAKRIEELHRVAVMNLKKECGSSSSDLNEIEDATKEQSDLILKEIKICDPDVIIGCGLGGDRSNAALLKKYVFRDNVSDSGSMKSKNDKDRSWNYYYTAINKRKVPVIEFRHPSTRCSHEKSEWLCNDMAELCDILLVK</sequence>
<dbReference type="Proteomes" id="UP000295500">
    <property type="component" value="Unassembled WGS sequence"/>
</dbReference>
<comment type="caution">
    <text evidence="1">The sequence shown here is derived from an EMBL/GenBank/DDBJ whole genome shotgun (WGS) entry which is preliminary data.</text>
</comment>
<dbReference type="AlphaFoldDB" id="A0A4R6QEX7"/>
<dbReference type="EMBL" id="SNXO01000001">
    <property type="protein sequence ID" value="TDP60556.1"/>
    <property type="molecule type" value="Genomic_DNA"/>
</dbReference>
<organism evidence="1 2">
    <name type="scientific">Aminicella lysinilytica</name>
    <dbReference type="NCBI Taxonomy" id="433323"/>
    <lineage>
        <taxon>Bacteria</taxon>
        <taxon>Bacillati</taxon>
        <taxon>Bacillota</taxon>
        <taxon>Clostridia</taxon>
        <taxon>Peptostreptococcales</taxon>
        <taxon>Anaerovoracaceae</taxon>
        <taxon>Aminicella</taxon>
    </lineage>
</organism>
<proteinExistence type="predicted"/>
<evidence type="ECO:0000313" key="2">
    <source>
        <dbReference type="Proteomes" id="UP000295500"/>
    </source>
</evidence>
<name>A0A4R6QEX7_9FIRM</name>
<gene>
    <name evidence="1" type="ORF">EV211_10170</name>
</gene>
<accession>A0A4R6QEX7</accession>
<keyword evidence="2" id="KW-1185">Reference proteome</keyword>
<protein>
    <recommendedName>
        <fullName evidence="3">Uracil DNA glycosylase superfamily protein</fullName>
    </recommendedName>
</protein>
<evidence type="ECO:0008006" key="3">
    <source>
        <dbReference type="Google" id="ProtNLM"/>
    </source>
</evidence>
<evidence type="ECO:0000313" key="1">
    <source>
        <dbReference type="EMBL" id="TDP60556.1"/>
    </source>
</evidence>
<reference evidence="1 2" key="1">
    <citation type="submission" date="2019-03" db="EMBL/GenBank/DDBJ databases">
        <title>Genomic Encyclopedia of Type Strains, Phase IV (KMG-IV): sequencing the most valuable type-strain genomes for metagenomic binning, comparative biology and taxonomic classification.</title>
        <authorList>
            <person name="Goeker M."/>
        </authorList>
    </citation>
    <scope>NUCLEOTIDE SEQUENCE [LARGE SCALE GENOMIC DNA]</scope>
    <source>
        <strain evidence="1 2">DSM 28287</strain>
    </source>
</reference>